<dbReference type="InterPro" id="IPR014757">
    <property type="entry name" value="Tscrpt_reg_IclR_C"/>
</dbReference>
<evidence type="ECO:0000313" key="6">
    <source>
        <dbReference type="EMBL" id="MBP2351598.1"/>
    </source>
</evidence>
<dbReference type="InterPro" id="IPR005471">
    <property type="entry name" value="Tscrpt_reg_IclR_N"/>
</dbReference>
<evidence type="ECO:0000313" key="7">
    <source>
        <dbReference type="Proteomes" id="UP000755585"/>
    </source>
</evidence>
<dbReference type="Pfam" id="PF01614">
    <property type="entry name" value="IclR_C"/>
    <property type="match status" value="1"/>
</dbReference>
<keyword evidence="7" id="KW-1185">Reference proteome</keyword>
<dbReference type="InterPro" id="IPR029016">
    <property type="entry name" value="GAF-like_dom_sf"/>
</dbReference>
<dbReference type="SUPFAM" id="SSF55781">
    <property type="entry name" value="GAF domain-like"/>
    <property type="match status" value="1"/>
</dbReference>
<dbReference type="PANTHER" id="PTHR30136">
    <property type="entry name" value="HELIX-TURN-HELIX TRANSCRIPTIONAL REGULATOR, ICLR FAMILY"/>
    <property type="match status" value="1"/>
</dbReference>
<dbReference type="PROSITE" id="PS51077">
    <property type="entry name" value="HTH_ICLR"/>
    <property type="match status" value="1"/>
</dbReference>
<evidence type="ECO:0000256" key="2">
    <source>
        <dbReference type="ARBA" id="ARBA00023125"/>
    </source>
</evidence>
<dbReference type="InterPro" id="IPR036390">
    <property type="entry name" value="WH_DNA-bd_sf"/>
</dbReference>
<dbReference type="EMBL" id="JAGINT010000001">
    <property type="protein sequence ID" value="MBP2351598.1"/>
    <property type="molecule type" value="Genomic_DNA"/>
</dbReference>
<dbReference type="InterPro" id="IPR050707">
    <property type="entry name" value="HTH_MetabolicPath_Reg"/>
</dbReference>
<dbReference type="RefSeq" id="WP_209694482.1">
    <property type="nucleotide sequence ID" value="NZ_JAGINT010000001.1"/>
</dbReference>
<dbReference type="SMART" id="SM00346">
    <property type="entry name" value="HTH_ICLR"/>
    <property type="match status" value="1"/>
</dbReference>
<dbReference type="Gene3D" id="3.30.450.40">
    <property type="match status" value="1"/>
</dbReference>
<name>A0ABS4UJ11_9ACTN</name>
<dbReference type="Proteomes" id="UP000755585">
    <property type="component" value="Unassembled WGS sequence"/>
</dbReference>
<organism evidence="6 7">
    <name type="scientific">Kribbella aluminosa</name>
    <dbReference type="NCBI Taxonomy" id="416017"/>
    <lineage>
        <taxon>Bacteria</taxon>
        <taxon>Bacillati</taxon>
        <taxon>Actinomycetota</taxon>
        <taxon>Actinomycetes</taxon>
        <taxon>Propionibacteriales</taxon>
        <taxon>Kribbellaceae</taxon>
        <taxon>Kribbella</taxon>
    </lineage>
</organism>
<dbReference type="Pfam" id="PF09339">
    <property type="entry name" value="HTH_IclR"/>
    <property type="match status" value="1"/>
</dbReference>
<keyword evidence="2 6" id="KW-0238">DNA-binding</keyword>
<reference evidence="6 7" key="1">
    <citation type="submission" date="2021-03" db="EMBL/GenBank/DDBJ databases">
        <title>Sequencing the genomes of 1000 actinobacteria strains.</title>
        <authorList>
            <person name="Klenk H.-P."/>
        </authorList>
    </citation>
    <scope>NUCLEOTIDE SEQUENCE [LARGE SCALE GENOMIC DNA]</scope>
    <source>
        <strain evidence="6 7">DSM 18824</strain>
    </source>
</reference>
<dbReference type="GO" id="GO:0003677">
    <property type="term" value="F:DNA binding"/>
    <property type="evidence" value="ECO:0007669"/>
    <property type="project" value="UniProtKB-KW"/>
</dbReference>
<dbReference type="Gene3D" id="1.10.10.10">
    <property type="entry name" value="Winged helix-like DNA-binding domain superfamily/Winged helix DNA-binding domain"/>
    <property type="match status" value="1"/>
</dbReference>
<evidence type="ECO:0000256" key="3">
    <source>
        <dbReference type="ARBA" id="ARBA00023163"/>
    </source>
</evidence>
<evidence type="ECO:0000256" key="1">
    <source>
        <dbReference type="ARBA" id="ARBA00023015"/>
    </source>
</evidence>
<accession>A0ABS4UJ11</accession>
<dbReference type="PROSITE" id="PS51078">
    <property type="entry name" value="ICLR_ED"/>
    <property type="match status" value="1"/>
</dbReference>
<feature type="domain" description="HTH iclR-type" evidence="4">
    <location>
        <begin position="28"/>
        <end position="89"/>
    </location>
</feature>
<keyword evidence="3" id="KW-0804">Transcription</keyword>
<evidence type="ECO:0000259" key="4">
    <source>
        <dbReference type="PROSITE" id="PS51077"/>
    </source>
</evidence>
<comment type="caution">
    <text evidence="6">The sequence shown here is derived from an EMBL/GenBank/DDBJ whole genome shotgun (WGS) entry which is preliminary data.</text>
</comment>
<sequence>MGLTRHIKNSKNEFAQQTRTLRMVQSRVQSVDRALGLLWAVYRSPGSSLSELASTAELLPSTALRLLATLQRHDLIERDPQSRGYRIGPAAQVLAGGRDPDHQRISDALEPRLRILAERAREQATIGVIDGRSHVHIAYVDGAVTAGHAVILRPPETSRNSNLNATAIGKVLLAFAPPAQAETLIRQLSFDRTARRTITDPDELRRHLTVVRRNGYATSVNENSDDVRGIAAPLRDTTGEVVAALSINGPAGRFPRDRIRELVPLLCHAAEECSRLLGYRT</sequence>
<keyword evidence="1" id="KW-0805">Transcription regulation</keyword>
<evidence type="ECO:0000259" key="5">
    <source>
        <dbReference type="PROSITE" id="PS51078"/>
    </source>
</evidence>
<gene>
    <name evidence="6" type="ORF">JOF29_002681</name>
</gene>
<dbReference type="InterPro" id="IPR036388">
    <property type="entry name" value="WH-like_DNA-bd_sf"/>
</dbReference>
<dbReference type="PANTHER" id="PTHR30136:SF35">
    <property type="entry name" value="HTH-TYPE TRANSCRIPTIONAL REGULATOR RV1719"/>
    <property type="match status" value="1"/>
</dbReference>
<protein>
    <submittedName>
        <fullName evidence="6">DNA-binding IclR family transcriptional regulator</fullName>
    </submittedName>
</protein>
<proteinExistence type="predicted"/>
<dbReference type="SUPFAM" id="SSF46785">
    <property type="entry name" value="Winged helix' DNA-binding domain"/>
    <property type="match status" value="1"/>
</dbReference>
<feature type="domain" description="IclR-ED" evidence="5">
    <location>
        <begin position="91"/>
        <end position="279"/>
    </location>
</feature>